<dbReference type="AlphaFoldDB" id="Q4S4W2"/>
<reference evidence="2" key="1">
    <citation type="journal article" date="2004" name="Nature">
        <title>Genome duplication in the teleost fish Tetraodon nigroviridis reveals the early vertebrate proto-karyotype.</title>
        <authorList>
            <person name="Jaillon O."/>
            <person name="Aury J.-M."/>
            <person name="Brunet F."/>
            <person name="Petit J.-L."/>
            <person name="Stange-Thomann N."/>
            <person name="Mauceli E."/>
            <person name="Bouneau L."/>
            <person name="Fischer C."/>
            <person name="Ozouf-Costaz C."/>
            <person name="Bernot A."/>
            <person name="Nicaud S."/>
            <person name="Jaffe D."/>
            <person name="Fisher S."/>
            <person name="Lutfalla G."/>
            <person name="Dossat C."/>
            <person name="Segurens B."/>
            <person name="Dasilva C."/>
            <person name="Salanoubat M."/>
            <person name="Levy M."/>
            <person name="Boudet N."/>
            <person name="Castellano S."/>
            <person name="Anthouard V."/>
            <person name="Jubin C."/>
            <person name="Castelli V."/>
            <person name="Katinka M."/>
            <person name="Vacherie B."/>
            <person name="Biemont C."/>
            <person name="Skalli Z."/>
            <person name="Cattolico L."/>
            <person name="Poulain J."/>
            <person name="De Berardinis V."/>
            <person name="Cruaud C."/>
            <person name="Duprat S."/>
            <person name="Brottier P."/>
            <person name="Coutanceau J.-P."/>
            <person name="Gouzy J."/>
            <person name="Parra G."/>
            <person name="Lardier G."/>
            <person name="Chapple C."/>
            <person name="McKernan K.J."/>
            <person name="McEwan P."/>
            <person name="Bosak S."/>
            <person name="Kellis M."/>
            <person name="Volff J.-N."/>
            <person name="Guigo R."/>
            <person name="Zody M.C."/>
            <person name="Mesirov J."/>
            <person name="Lindblad-Toh K."/>
            <person name="Birren B."/>
            <person name="Nusbaum C."/>
            <person name="Kahn D."/>
            <person name="Robinson-Rechavi M."/>
            <person name="Laudet V."/>
            <person name="Schachter V."/>
            <person name="Quetier F."/>
            <person name="Saurin W."/>
            <person name="Scarpelli C."/>
            <person name="Wincker P."/>
            <person name="Lander E.S."/>
            <person name="Weissenbach J."/>
            <person name="Roest Crollius H."/>
        </authorList>
    </citation>
    <scope>NUCLEOTIDE SEQUENCE [LARGE SCALE GENOMIC DNA]</scope>
</reference>
<reference evidence="2" key="2">
    <citation type="submission" date="2004-02" db="EMBL/GenBank/DDBJ databases">
        <authorList>
            <consortium name="Genoscope"/>
            <consortium name="Whitehead Institute Centre for Genome Research"/>
        </authorList>
    </citation>
    <scope>NUCLEOTIDE SEQUENCE</scope>
</reference>
<gene>
    <name evidence="2" type="ORF">GSTENG00024009001</name>
</gene>
<feature type="region of interest" description="Disordered" evidence="1">
    <location>
        <begin position="1"/>
        <end position="37"/>
    </location>
</feature>
<sequence length="37" mass="3608">MEIVGGAGAAGRGRPRGSGGLRRSGRDAPQSGKTLNG</sequence>
<organism evidence="2">
    <name type="scientific">Tetraodon nigroviridis</name>
    <name type="common">Spotted green pufferfish</name>
    <name type="synonym">Chelonodon nigroviridis</name>
    <dbReference type="NCBI Taxonomy" id="99883"/>
    <lineage>
        <taxon>Eukaryota</taxon>
        <taxon>Metazoa</taxon>
        <taxon>Chordata</taxon>
        <taxon>Craniata</taxon>
        <taxon>Vertebrata</taxon>
        <taxon>Euteleostomi</taxon>
        <taxon>Actinopterygii</taxon>
        <taxon>Neopterygii</taxon>
        <taxon>Teleostei</taxon>
        <taxon>Neoteleostei</taxon>
        <taxon>Acanthomorphata</taxon>
        <taxon>Eupercaria</taxon>
        <taxon>Tetraodontiformes</taxon>
        <taxon>Tetradontoidea</taxon>
        <taxon>Tetraodontidae</taxon>
        <taxon>Tetraodon</taxon>
    </lineage>
</organism>
<comment type="caution">
    <text evidence="2">The sequence shown here is derived from an EMBL/GenBank/DDBJ whole genome shotgun (WGS) entry which is preliminary data.</text>
</comment>
<dbReference type="KEGG" id="tng:GSTEN00024009G001"/>
<dbReference type="EMBL" id="CAAE01014738">
    <property type="protein sequence ID" value="CAG04320.1"/>
    <property type="molecule type" value="Genomic_DNA"/>
</dbReference>
<evidence type="ECO:0000256" key="1">
    <source>
        <dbReference type="SAM" id="MobiDB-lite"/>
    </source>
</evidence>
<evidence type="ECO:0000313" key="2">
    <source>
        <dbReference type="EMBL" id="CAG04320.1"/>
    </source>
</evidence>
<feature type="compositionally biased region" description="Gly residues" evidence="1">
    <location>
        <begin position="1"/>
        <end position="22"/>
    </location>
</feature>
<name>Q4S4W2_TETNG</name>
<accession>Q4S4W2</accession>
<protein>
    <submittedName>
        <fullName evidence="2">(spotted green pufferfish) hypothetical protein</fullName>
    </submittedName>
</protein>
<proteinExistence type="predicted"/>